<dbReference type="PANTHER" id="PTHR33121:SF79">
    <property type="entry name" value="CYCLIC DI-GMP PHOSPHODIESTERASE PDED-RELATED"/>
    <property type="match status" value="1"/>
</dbReference>
<evidence type="ECO:0000256" key="1">
    <source>
        <dbReference type="SAM" id="Phobius"/>
    </source>
</evidence>
<sequence length="522" mass="60240">MKSNSYRKHDKARRTLNLIWFFSTILLLIIVLFLQWHHYRLQRQQQLQLITNELNVKFDHLLDPVFRSIYSLPLYGREIKNCQNGLLPILSTLSFNNPFISAAVISDENNKVICSTFNFQPSLPQAPERTPFLYGPLLIDSNRAPAFLLQQHLGKYYLGVYIVQSVFADLLKSVSSNDQLIILFDHDQKRSLLAIGNKSLSNNPPSSDSPNIASARLQSLANIEIITIGAPIKPNAHFLYEESPLLLIITLVSLLIYFKFRSALNNRYSLHYALSNALKQNHFQPAYQPIKDHLENRFCGAEVLLRWQTDSNEIIMPDSFIGDAERSGLIVPITLQLIAKTFRQMHYFLKRHPHFYLSFNLSANHFSDQDFFIQFYELCSDFKIPPPQLMFELTERELLDQNDPQIAAKMHDLRIRGYSLAIDDFGTGHASIQYLQHFPFNYLKIDKIFIQAIGTGAITETLNQAIIHLAHHMELNIIAEGVETEEQLQFLLKNRINFMQGWYFAKALSYEYLVRMIEGGLG</sequence>
<gene>
    <name evidence="3" type="ORF">Lmac_2075</name>
</gene>
<dbReference type="EMBL" id="LNYL01000045">
    <property type="protein sequence ID" value="KTD25097.1"/>
    <property type="molecule type" value="Genomic_DNA"/>
</dbReference>
<reference evidence="3 4" key="1">
    <citation type="submission" date="2015-11" db="EMBL/GenBank/DDBJ databases">
        <title>Genomic analysis of 38 Legionella species identifies large and diverse effector repertoires.</title>
        <authorList>
            <person name="Burstein D."/>
            <person name="Amaro F."/>
            <person name="Zusman T."/>
            <person name="Lifshitz Z."/>
            <person name="Cohen O."/>
            <person name="Gilbert J.A."/>
            <person name="Pupko T."/>
            <person name="Shuman H.A."/>
            <person name="Segal G."/>
        </authorList>
    </citation>
    <scope>NUCLEOTIDE SEQUENCE [LARGE SCALE GENOMIC DNA]</scope>
    <source>
        <strain evidence="3 4">PX-1-G2-E2</strain>
    </source>
</reference>
<dbReference type="OrthoDB" id="675397at2"/>
<feature type="transmembrane region" description="Helical" evidence="1">
    <location>
        <begin position="16"/>
        <end position="36"/>
    </location>
</feature>
<dbReference type="Pfam" id="PF00563">
    <property type="entry name" value="EAL"/>
    <property type="match status" value="1"/>
</dbReference>
<proteinExistence type="predicted"/>
<comment type="caution">
    <text evidence="3">The sequence shown here is derived from an EMBL/GenBank/DDBJ whole genome shotgun (WGS) entry which is preliminary data.</text>
</comment>
<protein>
    <submittedName>
        <fullName evidence="3">Rtn protein</fullName>
    </submittedName>
</protein>
<keyword evidence="4" id="KW-1185">Reference proteome</keyword>
<accession>A0A0W0VYM7</accession>
<dbReference type="GO" id="GO:0071111">
    <property type="term" value="F:cyclic-guanylate-specific phosphodiesterase activity"/>
    <property type="evidence" value="ECO:0007669"/>
    <property type="project" value="InterPro"/>
</dbReference>
<dbReference type="STRING" id="466.Lmac_2075"/>
<name>A0A0W0VYM7_9GAMM</name>
<dbReference type="CDD" id="cd01948">
    <property type="entry name" value="EAL"/>
    <property type="match status" value="1"/>
</dbReference>
<dbReference type="InterPro" id="IPR001633">
    <property type="entry name" value="EAL_dom"/>
</dbReference>
<dbReference type="PANTHER" id="PTHR33121">
    <property type="entry name" value="CYCLIC DI-GMP PHOSPHODIESTERASE PDEF"/>
    <property type="match status" value="1"/>
</dbReference>
<keyword evidence="1" id="KW-1133">Transmembrane helix</keyword>
<dbReference type="InterPro" id="IPR035919">
    <property type="entry name" value="EAL_sf"/>
</dbReference>
<dbReference type="Proteomes" id="UP000054908">
    <property type="component" value="Unassembled WGS sequence"/>
</dbReference>
<evidence type="ECO:0000259" key="2">
    <source>
        <dbReference type="PROSITE" id="PS50883"/>
    </source>
</evidence>
<dbReference type="SUPFAM" id="SSF141868">
    <property type="entry name" value="EAL domain-like"/>
    <property type="match status" value="1"/>
</dbReference>
<evidence type="ECO:0000313" key="3">
    <source>
        <dbReference type="EMBL" id="KTD25097.1"/>
    </source>
</evidence>
<dbReference type="Gene3D" id="3.20.20.450">
    <property type="entry name" value="EAL domain"/>
    <property type="match status" value="1"/>
</dbReference>
<feature type="domain" description="EAL" evidence="2">
    <location>
        <begin position="267"/>
        <end position="521"/>
    </location>
</feature>
<dbReference type="RefSeq" id="WP_058452826.1">
    <property type="nucleotide sequence ID" value="NZ_CAAAIB010000020.1"/>
</dbReference>
<dbReference type="SMART" id="SM00052">
    <property type="entry name" value="EAL"/>
    <property type="match status" value="1"/>
</dbReference>
<keyword evidence="1" id="KW-0812">Transmembrane</keyword>
<organism evidence="3 4">
    <name type="scientific">Legionella maceachernii</name>
    <dbReference type="NCBI Taxonomy" id="466"/>
    <lineage>
        <taxon>Bacteria</taxon>
        <taxon>Pseudomonadati</taxon>
        <taxon>Pseudomonadota</taxon>
        <taxon>Gammaproteobacteria</taxon>
        <taxon>Legionellales</taxon>
        <taxon>Legionellaceae</taxon>
        <taxon>Legionella</taxon>
    </lineage>
</organism>
<dbReference type="AlphaFoldDB" id="A0A0W0VYM7"/>
<dbReference type="PATRIC" id="fig|466.6.peg.2201"/>
<dbReference type="PROSITE" id="PS50883">
    <property type="entry name" value="EAL"/>
    <property type="match status" value="1"/>
</dbReference>
<evidence type="ECO:0000313" key="4">
    <source>
        <dbReference type="Proteomes" id="UP000054908"/>
    </source>
</evidence>
<dbReference type="InterPro" id="IPR050706">
    <property type="entry name" value="Cyclic-di-GMP_PDE-like"/>
</dbReference>
<keyword evidence="1" id="KW-0472">Membrane</keyword>